<evidence type="ECO:0000313" key="3">
    <source>
        <dbReference type="Proteomes" id="UP000697107"/>
    </source>
</evidence>
<dbReference type="AlphaFoldDB" id="A0A8T1G3F7"/>
<evidence type="ECO:0000256" key="1">
    <source>
        <dbReference type="SAM" id="MobiDB-lite"/>
    </source>
</evidence>
<comment type="caution">
    <text evidence="2">The sequence shown here is derived from an EMBL/GenBank/DDBJ whole genome shotgun (WGS) entry which is preliminary data.</text>
</comment>
<name>A0A8T1G3F7_9STRA</name>
<dbReference type="VEuPathDB" id="FungiDB:PC110_g4967"/>
<reference evidence="2" key="1">
    <citation type="submission" date="2018-10" db="EMBL/GenBank/DDBJ databases">
        <title>Effector identification in a new, highly contiguous assembly of the strawberry crown rot pathogen Phytophthora cactorum.</title>
        <authorList>
            <person name="Armitage A.D."/>
            <person name="Nellist C.F."/>
            <person name="Bates H."/>
            <person name="Vickerstaff R.J."/>
            <person name="Harrison R.J."/>
        </authorList>
    </citation>
    <scope>NUCLEOTIDE SEQUENCE</scope>
    <source>
        <strain evidence="2">P415</strain>
    </source>
</reference>
<dbReference type="EMBL" id="RCML01000153">
    <property type="protein sequence ID" value="KAG2988425.1"/>
    <property type="molecule type" value="Genomic_DNA"/>
</dbReference>
<feature type="region of interest" description="Disordered" evidence="1">
    <location>
        <begin position="231"/>
        <end position="250"/>
    </location>
</feature>
<evidence type="ECO:0000313" key="2">
    <source>
        <dbReference type="EMBL" id="KAG2988425.1"/>
    </source>
</evidence>
<dbReference type="Proteomes" id="UP000697107">
    <property type="component" value="Unassembled WGS sequence"/>
</dbReference>
<protein>
    <submittedName>
        <fullName evidence="2">Uncharacterized protein</fullName>
    </submittedName>
</protein>
<accession>A0A8T1G3F7</accession>
<organism evidence="2 3">
    <name type="scientific">Phytophthora cactorum</name>
    <dbReference type="NCBI Taxonomy" id="29920"/>
    <lineage>
        <taxon>Eukaryota</taxon>
        <taxon>Sar</taxon>
        <taxon>Stramenopiles</taxon>
        <taxon>Oomycota</taxon>
        <taxon>Peronosporomycetes</taxon>
        <taxon>Peronosporales</taxon>
        <taxon>Peronosporaceae</taxon>
        <taxon>Phytophthora</taxon>
    </lineage>
</organism>
<sequence length="356" mass="39286">MGHDGVRHGSKSRLAFVGPMHVGALTEFQYVRVTSMDEASDRVSLVDPDSADEEFGEEIELGLLKRRLVSNDESELWPGTYVGHPIAFVQVEGPSMDQRTFGLVTDYHMADSVPWLHVHHVDGPCKIALQQLLTVIKSDWINYALQTAGGTNGTVLNAVELLAIMNDTLTLCTKSWELPAKVKNSLSIPYGPAAMVSVIRPDTLVKVRSGSDPGRERKAVSVSATRQAKCRQSARDALRDESDEESPPFTMANSEDIRAVQLQNRLLIDADQNDIALLEAAEDVSRRSATTFRPTALERQINDAIAHPDNKCKIPQCVLEYAQQAPETNFRRSPTGVTSPGSQRTQCVHRFQTIVQ</sequence>
<proteinExistence type="predicted"/>
<gene>
    <name evidence="2" type="ORF">PC118_g6716</name>
</gene>